<protein>
    <submittedName>
        <fullName evidence="4">Aste57867_20732 protein</fullName>
    </submittedName>
</protein>
<evidence type="ECO:0000256" key="1">
    <source>
        <dbReference type="SAM" id="Phobius"/>
    </source>
</evidence>
<feature type="signal peptide" evidence="2">
    <location>
        <begin position="1"/>
        <end position="19"/>
    </location>
</feature>
<reference evidence="4 5" key="1">
    <citation type="submission" date="2019-03" db="EMBL/GenBank/DDBJ databases">
        <authorList>
            <person name="Gaulin E."/>
            <person name="Dumas B."/>
        </authorList>
    </citation>
    <scope>NUCLEOTIDE SEQUENCE [LARGE SCALE GENOMIC DNA]</scope>
    <source>
        <strain evidence="4">CBS 568.67</strain>
    </source>
</reference>
<accession>A0A485LFN9</accession>
<keyword evidence="1" id="KW-0472">Membrane</keyword>
<sequence length="121" mass="13333">MLSSAQVTVLAVVAACAVAQETPENMDKWTNFHIVFISIGCALFLVLVGACIWYLIKRSYKTHTHMAPKLKLRQSVSFLDETDMEPVAYTDVATPTAEDDQHHVVVVADTQQTTSTTPSHV</sequence>
<keyword evidence="1" id="KW-1133">Transmembrane helix</keyword>
<feature type="chain" id="PRO_5036355609" evidence="2">
    <location>
        <begin position="20"/>
        <end position="121"/>
    </location>
</feature>
<evidence type="ECO:0000256" key="2">
    <source>
        <dbReference type="SAM" id="SignalP"/>
    </source>
</evidence>
<evidence type="ECO:0000313" key="4">
    <source>
        <dbReference type="EMBL" id="VFT97412.1"/>
    </source>
</evidence>
<organism evidence="4 5">
    <name type="scientific">Aphanomyces stellatus</name>
    <dbReference type="NCBI Taxonomy" id="120398"/>
    <lineage>
        <taxon>Eukaryota</taxon>
        <taxon>Sar</taxon>
        <taxon>Stramenopiles</taxon>
        <taxon>Oomycota</taxon>
        <taxon>Saprolegniomycetes</taxon>
        <taxon>Saprolegniales</taxon>
        <taxon>Verrucalvaceae</taxon>
        <taxon>Aphanomyces</taxon>
    </lineage>
</organism>
<evidence type="ECO:0000313" key="3">
    <source>
        <dbReference type="EMBL" id="KAF0687541.1"/>
    </source>
</evidence>
<evidence type="ECO:0000313" key="5">
    <source>
        <dbReference type="Proteomes" id="UP000332933"/>
    </source>
</evidence>
<gene>
    <name evidence="4" type="primary">Aste57867_20732</name>
    <name evidence="3" type="ORF">As57867_020664</name>
    <name evidence="4" type="ORF">ASTE57867_20732</name>
</gene>
<keyword evidence="1" id="KW-0812">Transmembrane</keyword>
<feature type="transmembrane region" description="Helical" evidence="1">
    <location>
        <begin position="35"/>
        <end position="56"/>
    </location>
</feature>
<proteinExistence type="predicted"/>
<reference evidence="3" key="2">
    <citation type="submission" date="2019-06" db="EMBL/GenBank/DDBJ databases">
        <title>Genomics analysis of Aphanomyces spp. identifies a new class of oomycete effector associated with host adaptation.</title>
        <authorList>
            <person name="Gaulin E."/>
        </authorList>
    </citation>
    <scope>NUCLEOTIDE SEQUENCE</scope>
    <source>
        <strain evidence="3">CBS 578.67</strain>
    </source>
</reference>
<dbReference type="EMBL" id="VJMH01006903">
    <property type="protein sequence ID" value="KAF0687541.1"/>
    <property type="molecule type" value="Genomic_DNA"/>
</dbReference>
<keyword evidence="2" id="KW-0732">Signal</keyword>
<name>A0A485LFN9_9STRA</name>
<dbReference type="AlphaFoldDB" id="A0A485LFN9"/>
<dbReference type="EMBL" id="CAADRA010006929">
    <property type="protein sequence ID" value="VFT97412.1"/>
    <property type="molecule type" value="Genomic_DNA"/>
</dbReference>
<keyword evidence="5" id="KW-1185">Reference proteome</keyword>
<dbReference type="Proteomes" id="UP000332933">
    <property type="component" value="Unassembled WGS sequence"/>
</dbReference>